<evidence type="ECO:0008006" key="3">
    <source>
        <dbReference type="Google" id="ProtNLM"/>
    </source>
</evidence>
<dbReference type="AlphaFoldDB" id="B7ZXP9"/>
<proteinExistence type="evidence at transcript level"/>
<keyword evidence="1" id="KW-0732">Signal</keyword>
<name>B7ZXP9_MAIZE</name>
<dbReference type="EMBL" id="BT054091">
    <property type="protein sequence ID" value="ACL52698.1"/>
    <property type="molecule type" value="mRNA"/>
</dbReference>
<accession>B7ZXP9</accession>
<evidence type="ECO:0000256" key="1">
    <source>
        <dbReference type="SAM" id="SignalP"/>
    </source>
</evidence>
<organism evidence="2">
    <name type="scientific">Zea mays</name>
    <name type="common">Maize</name>
    <dbReference type="NCBI Taxonomy" id="4577"/>
    <lineage>
        <taxon>Eukaryota</taxon>
        <taxon>Viridiplantae</taxon>
        <taxon>Streptophyta</taxon>
        <taxon>Embryophyta</taxon>
        <taxon>Tracheophyta</taxon>
        <taxon>Spermatophyta</taxon>
        <taxon>Magnoliopsida</taxon>
        <taxon>Liliopsida</taxon>
        <taxon>Poales</taxon>
        <taxon>Poaceae</taxon>
        <taxon>PACMAD clade</taxon>
        <taxon>Panicoideae</taxon>
        <taxon>Andropogonodae</taxon>
        <taxon>Andropogoneae</taxon>
        <taxon>Tripsacinae</taxon>
        <taxon>Zea</taxon>
    </lineage>
</organism>
<feature type="signal peptide" evidence="1">
    <location>
        <begin position="1"/>
        <end position="19"/>
    </location>
</feature>
<reference evidence="2" key="1">
    <citation type="journal article" date="2009" name="PLoS Genet.">
        <title>Sequencing, mapping, and analysis of 27,455 maize full-length cDNAs.</title>
        <authorList>
            <person name="Soderlund C."/>
            <person name="Descour A."/>
            <person name="Kudrna D."/>
            <person name="Bomhoff M."/>
            <person name="Boyd L."/>
            <person name="Currie J."/>
            <person name="Angelova A."/>
            <person name="Collura K."/>
            <person name="Wissotski M."/>
            <person name="Ashley E."/>
            <person name="Morrow D."/>
            <person name="Fernandes J."/>
            <person name="Walbot V."/>
            <person name="Yu Y."/>
        </authorList>
    </citation>
    <scope>NUCLEOTIDE SEQUENCE</scope>
    <source>
        <strain evidence="2">B73</strain>
    </source>
</reference>
<feature type="chain" id="PRO_5002864298" description="Secreted protein" evidence="1">
    <location>
        <begin position="20"/>
        <end position="72"/>
    </location>
</feature>
<evidence type="ECO:0000313" key="2">
    <source>
        <dbReference type="EMBL" id="ACL52698.1"/>
    </source>
</evidence>
<sequence length="72" mass="8511">MSGLCNSIIFLIFFSCSICSKEDLLETRHWCWWLPEDLWWPPEEWLTPTSLLQEQWCHFTQHPPAAAGDGHH</sequence>
<protein>
    <recommendedName>
        <fullName evidence="3">Secreted protein</fullName>
    </recommendedName>
</protein>